<proteinExistence type="inferred from homology"/>
<feature type="compositionally biased region" description="Low complexity" evidence="6">
    <location>
        <begin position="25"/>
        <end position="36"/>
    </location>
</feature>
<sequence>MLGSKNRFAALKIDDEVEEAPVTKGAGANQNQSNSAAKKKNKKKKKEADEGLRNMAFGISRPSSKQKHPGSAGQNRHGNKEAKPGDWEDWARRDTEATEEMYEKDLQQALLDSKVAAEQAKESKKEMEAEMKAAGLSTNGTKDGKKKKKKDKPQAMSLDQFNQLPAEKIPGSDDEEEEESSPPPVHTRVPASSQDTKYFKAVADDATKILQKERIQQQYQKAYAQESAMKSKYKDELEKKDKEISELKALLEDQAADLKEVKKRSTTLCKLLQHGEMKDKASILVQVEELTTVKDELTEQVATLTADLEKERSKVHALKLENDKLKGKHGK</sequence>
<evidence type="ECO:0008006" key="9">
    <source>
        <dbReference type="Google" id="ProtNLM"/>
    </source>
</evidence>
<dbReference type="PANTHER" id="PTHR14899:SF0">
    <property type="entry name" value="G KINASE-ANCHORING PROTEIN 1"/>
    <property type="match status" value="1"/>
</dbReference>
<reference evidence="7 8" key="1">
    <citation type="submission" date="2024-02" db="EMBL/GenBank/DDBJ databases">
        <title>Chromosome-scale genome assembly of the rough periwinkle Littorina saxatilis.</title>
        <authorList>
            <person name="De Jode A."/>
            <person name="Faria R."/>
            <person name="Formenti G."/>
            <person name="Sims Y."/>
            <person name="Smith T.P."/>
            <person name="Tracey A."/>
            <person name="Wood J.M.D."/>
            <person name="Zagrodzka Z.B."/>
            <person name="Johannesson K."/>
            <person name="Butlin R.K."/>
            <person name="Leder E.H."/>
        </authorList>
    </citation>
    <scope>NUCLEOTIDE SEQUENCE [LARGE SCALE GENOMIC DNA]</scope>
    <source>
        <strain evidence="7">Snail1</strain>
        <tissue evidence="7">Muscle</tissue>
    </source>
</reference>
<dbReference type="GO" id="GO:0005794">
    <property type="term" value="C:Golgi apparatus"/>
    <property type="evidence" value="ECO:0007669"/>
    <property type="project" value="UniProtKB-SubCell"/>
</dbReference>
<dbReference type="Proteomes" id="UP001374579">
    <property type="component" value="Unassembled WGS sequence"/>
</dbReference>
<comment type="similarity">
    <text evidence="2">Belongs to the GKAP1 family.</text>
</comment>
<comment type="subcellular location">
    <subcellularLocation>
        <location evidence="1">Golgi apparatus</location>
    </subcellularLocation>
</comment>
<keyword evidence="8" id="KW-1185">Reference proteome</keyword>
<gene>
    <name evidence="7" type="ORF">V1264_001991</name>
</gene>
<keyword evidence="3" id="KW-0333">Golgi apparatus</keyword>
<evidence type="ECO:0000256" key="4">
    <source>
        <dbReference type="ARBA" id="ARBA00023054"/>
    </source>
</evidence>
<feature type="compositionally biased region" description="Basic and acidic residues" evidence="6">
    <location>
        <begin position="119"/>
        <end position="131"/>
    </location>
</feature>
<dbReference type="PANTHER" id="PTHR14899">
    <property type="entry name" value="G KINASE ANCHORING PROTEIN 1"/>
    <property type="match status" value="1"/>
</dbReference>
<evidence type="ECO:0000256" key="5">
    <source>
        <dbReference type="SAM" id="Coils"/>
    </source>
</evidence>
<dbReference type="EMBL" id="JBAMIC010000001">
    <property type="protein sequence ID" value="KAK7116282.1"/>
    <property type="molecule type" value="Genomic_DNA"/>
</dbReference>
<protein>
    <recommendedName>
        <fullName evidence="9">G kinase-anchoring protein 1</fullName>
    </recommendedName>
</protein>
<name>A0AAN9GPI3_9CAEN</name>
<evidence type="ECO:0000313" key="7">
    <source>
        <dbReference type="EMBL" id="KAK7116282.1"/>
    </source>
</evidence>
<dbReference type="GO" id="GO:0007165">
    <property type="term" value="P:signal transduction"/>
    <property type="evidence" value="ECO:0007669"/>
    <property type="project" value="InterPro"/>
</dbReference>
<evidence type="ECO:0000256" key="1">
    <source>
        <dbReference type="ARBA" id="ARBA00004555"/>
    </source>
</evidence>
<evidence type="ECO:0000313" key="8">
    <source>
        <dbReference type="Proteomes" id="UP001374579"/>
    </source>
</evidence>
<accession>A0AAN9GPI3</accession>
<evidence type="ECO:0000256" key="2">
    <source>
        <dbReference type="ARBA" id="ARBA00006662"/>
    </source>
</evidence>
<dbReference type="AlphaFoldDB" id="A0AAN9GPI3"/>
<feature type="coiled-coil region" evidence="5">
    <location>
        <begin position="230"/>
        <end position="328"/>
    </location>
</feature>
<evidence type="ECO:0000256" key="6">
    <source>
        <dbReference type="SAM" id="MobiDB-lite"/>
    </source>
</evidence>
<dbReference type="PRINTS" id="PR02083">
    <property type="entry name" value="GKINASEAP1"/>
</dbReference>
<feature type="region of interest" description="Disordered" evidence="6">
    <location>
        <begin position="1"/>
        <end position="197"/>
    </location>
</feature>
<dbReference type="InterPro" id="IPR026109">
    <property type="entry name" value="GKAP1"/>
</dbReference>
<keyword evidence="4 5" id="KW-0175">Coiled coil</keyword>
<organism evidence="7 8">
    <name type="scientific">Littorina saxatilis</name>
    <dbReference type="NCBI Taxonomy" id="31220"/>
    <lineage>
        <taxon>Eukaryota</taxon>
        <taxon>Metazoa</taxon>
        <taxon>Spiralia</taxon>
        <taxon>Lophotrochozoa</taxon>
        <taxon>Mollusca</taxon>
        <taxon>Gastropoda</taxon>
        <taxon>Caenogastropoda</taxon>
        <taxon>Littorinimorpha</taxon>
        <taxon>Littorinoidea</taxon>
        <taxon>Littorinidae</taxon>
        <taxon>Littorina</taxon>
    </lineage>
</organism>
<evidence type="ECO:0000256" key="3">
    <source>
        <dbReference type="ARBA" id="ARBA00023034"/>
    </source>
</evidence>
<comment type="caution">
    <text evidence="7">The sequence shown here is derived from an EMBL/GenBank/DDBJ whole genome shotgun (WGS) entry which is preliminary data.</text>
</comment>
<feature type="compositionally biased region" description="Basic and acidic residues" evidence="6">
    <location>
        <begin position="78"/>
        <end position="106"/>
    </location>
</feature>